<gene>
    <name evidence="8" type="ORF">EB796_000638</name>
</gene>
<evidence type="ECO:0000256" key="4">
    <source>
        <dbReference type="ARBA" id="ARBA00023098"/>
    </source>
</evidence>
<dbReference type="InterPro" id="IPR000907">
    <property type="entry name" value="LipOase"/>
</dbReference>
<dbReference type="GO" id="GO:0016702">
    <property type="term" value="F:oxidoreductase activity, acting on single donors with incorporation of molecular oxygen, incorporation of two atoms of oxygen"/>
    <property type="evidence" value="ECO:0007669"/>
    <property type="project" value="InterPro"/>
</dbReference>
<name>A0A7J7KS83_BUGNE</name>
<feature type="domain" description="PLAT" evidence="6">
    <location>
        <begin position="13"/>
        <end position="139"/>
    </location>
</feature>
<evidence type="ECO:0000313" key="8">
    <source>
        <dbReference type="EMBL" id="KAF6041050.1"/>
    </source>
</evidence>
<keyword evidence="1" id="KW-0479">Metal-binding</keyword>
<organism evidence="8 9">
    <name type="scientific">Bugula neritina</name>
    <name type="common">Brown bryozoan</name>
    <name type="synonym">Sertularia neritina</name>
    <dbReference type="NCBI Taxonomy" id="10212"/>
    <lineage>
        <taxon>Eukaryota</taxon>
        <taxon>Metazoa</taxon>
        <taxon>Spiralia</taxon>
        <taxon>Lophotrochozoa</taxon>
        <taxon>Bryozoa</taxon>
        <taxon>Gymnolaemata</taxon>
        <taxon>Cheilostomatida</taxon>
        <taxon>Flustrina</taxon>
        <taxon>Buguloidea</taxon>
        <taxon>Bugulidae</taxon>
        <taxon>Bugula</taxon>
    </lineage>
</organism>
<dbReference type="PRINTS" id="PR00087">
    <property type="entry name" value="LIPOXYGENASE"/>
</dbReference>
<dbReference type="GO" id="GO:0034440">
    <property type="term" value="P:lipid oxidation"/>
    <property type="evidence" value="ECO:0007669"/>
    <property type="project" value="InterPro"/>
</dbReference>
<dbReference type="Gene3D" id="1.20.245.10">
    <property type="entry name" value="Lipoxygenase-1, Domain 5"/>
    <property type="match status" value="1"/>
</dbReference>
<sequence length="404" mass="46376">MGSHVSKAEREHCTHILSITTGDKKGANVNAKVYVTFKNDEGQSQEITITKNHKHHFKKGDIHNFYVTLDFVSKITDIEIRRDHTGHNNEWFVELATISLNKPYTDIIDAVDGKSVSYFPINRWIKASSTLKVQENDSVLPQFEMHEEQRALELAFTRDVYLLSEKILGAPPQVEKLPDDEQFSQEYQREFVTTFTIDNLASDVVDAFHKPIDSIDDYEKLYHTKALPLPTSMHTYQKLTGCNPCIIELCTKFPEHMDISKSELEVFLEGHDFEEALQAKRLYMIDLRYLADIECLHNKKMPGPTCLLYVRNSQQLVPIAIQLMPEKADDNPVFTPSDPAITWLAAKIWFNMADCSHHQSVAHLGFTHLMMESVVVCTKRKLSLSHPIHRLLAPHFIYLLAINE</sequence>
<evidence type="ECO:0000256" key="1">
    <source>
        <dbReference type="ARBA" id="ARBA00022723"/>
    </source>
</evidence>
<evidence type="ECO:0000259" key="7">
    <source>
        <dbReference type="PROSITE" id="PS51393"/>
    </source>
</evidence>
<dbReference type="Pfam" id="PF01477">
    <property type="entry name" value="PLAT"/>
    <property type="match status" value="1"/>
</dbReference>
<dbReference type="PROSITE" id="PS51393">
    <property type="entry name" value="LIPOXYGENASE_3"/>
    <property type="match status" value="1"/>
</dbReference>
<feature type="domain" description="Lipoxygenase" evidence="7">
    <location>
        <begin position="133"/>
        <end position="404"/>
    </location>
</feature>
<comment type="caution">
    <text evidence="5">Lacks conserved residue(s) required for the propagation of feature annotation.</text>
</comment>
<dbReference type="Gene3D" id="3.10.450.60">
    <property type="match status" value="1"/>
</dbReference>
<evidence type="ECO:0000259" key="6">
    <source>
        <dbReference type="PROSITE" id="PS50095"/>
    </source>
</evidence>
<dbReference type="InterPro" id="IPR013819">
    <property type="entry name" value="LipOase_C"/>
</dbReference>
<keyword evidence="2" id="KW-0223">Dioxygenase</keyword>
<proteinExistence type="predicted"/>
<dbReference type="InterPro" id="IPR036226">
    <property type="entry name" value="LipOase_C_sf"/>
</dbReference>
<reference evidence="8" key="1">
    <citation type="submission" date="2020-06" db="EMBL/GenBank/DDBJ databases">
        <title>Draft genome of Bugula neritina, a colonial animal packing powerful symbionts and potential medicines.</title>
        <authorList>
            <person name="Rayko M."/>
        </authorList>
    </citation>
    <scope>NUCLEOTIDE SEQUENCE [LARGE SCALE GENOMIC DNA]</scope>
    <source>
        <strain evidence="8">Kwan_BN1</strain>
    </source>
</reference>
<dbReference type="InterPro" id="IPR001024">
    <property type="entry name" value="PLAT/LH2_dom"/>
</dbReference>
<comment type="caution">
    <text evidence="8">The sequence shown here is derived from an EMBL/GenBank/DDBJ whole genome shotgun (WGS) entry which is preliminary data.</text>
</comment>
<dbReference type="Gene3D" id="2.40.180.10">
    <property type="entry name" value="Catalase core domain"/>
    <property type="match status" value="1"/>
</dbReference>
<dbReference type="EMBL" id="VXIV02000084">
    <property type="protein sequence ID" value="KAF6041050.1"/>
    <property type="molecule type" value="Genomic_DNA"/>
</dbReference>
<evidence type="ECO:0000256" key="2">
    <source>
        <dbReference type="ARBA" id="ARBA00022964"/>
    </source>
</evidence>
<dbReference type="PROSITE" id="PS00081">
    <property type="entry name" value="LIPOXYGENASE_2"/>
    <property type="match status" value="1"/>
</dbReference>
<dbReference type="GO" id="GO:0046872">
    <property type="term" value="F:metal ion binding"/>
    <property type="evidence" value="ECO:0007669"/>
    <property type="project" value="UniProtKB-KW"/>
</dbReference>
<dbReference type="SUPFAM" id="SSF48484">
    <property type="entry name" value="Lipoxigenase"/>
    <property type="match status" value="1"/>
</dbReference>
<evidence type="ECO:0000256" key="5">
    <source>
        <dbReference type="PROSITE-ProRule" id="PRU00152"/>
    </source>
</evidence>
<dbReference type="PANTHER" id="PTHR11771">
    <property type="entry name" value="LIPOXYGENASE"/>
    <property type="match status" value="1"/>
</dbReference>
<dbReference type="OrthoDB" id="407298at2759"/>
<keyword evidence="4" id="KW-0443">Lipid metabolism</keyword>
<dbReference type="InterPro" id="IPR020834">
    <property type="entry name" value="LipOase_CS"/>
</dbReference>
<accession>A0A7J7KS83</accession>
<keyword evidence="9" id="KW-1185">Reference proteome</keyword>
<dbReference type="AlphaFoldDB" id="A0A7J7KS83"/>
<evidence type="ECO:0000313" key="9">
    <source>
        <dbReference type="Proteomes" id="UP000593567"/>
    </source>
</evidence>
<dbReference type="Pfam" id="PF00305">
    <property type="entry name" value="Lipoxygenase"/>
    <property type="match status" value="1"/>
</dbReference>
<dbReference type="Proteomes" id="UP000593567">
    <property type="component" value="Unassembled WGS sequence"/>
</dbReference>
<evidence type="ECO:0000256" key="3">
    <source>
        <dbReference type="ARBA" id="ARBA00023002"/>
    </source>
</evidence>
<dbReference type="InterPro" id="IPR036392">
    <property type="entry name" value="PLAT/LH2_dom_sf"/>
</dbReference>
<protein>
    <submittedName>
        <fullName evidence="8">ALOX5</fullName>
    </submittedName>
</protein>
<keyword evidence="3" id="KW-0560">Oxidoreductase</keyword>
<dbReference type="PROSITE" id="PS50095">
    <property type="entry name" value="PLAT"/>
    <property type="match status" value="1"/>
</dbReference>
<dbReference type="SUPFAM" id="SSF49723">
    <property type="entry name" value="Lipase/lipooxygenase domain (PLAT/LH2 domain)"/>
    <property type="match status" value="1"/>
</dbReference>